<proteinExistence type="predicted"/>
<gene>
    <name evidence="2" type="ORF">ACFOOL_06990</name>
</gene>
<comment type="caution">
    <text evidence="2">The sequence shown here is derived from an EMBL/GenBank/DDBJ whole genome shotgun (WGS) entry which is preliminary data.</text>
</comment>
<organism evidence="2 3">
    <name type="scientific">Devosia honganensis</name>
    <dbReference type="NCBI Taxonomy" id="1610527"/>
    <lineage>
        <taxon>Bacteria</taxon>
        <taxon>Pseudomonadati</taxon>
        <taxon>Pseudomonadota</taxon>
        <taxon>Alphaproteobacteria</taxon>
        <taxon>Hyphomicrobiales</taxon>
        <taxon>Devosiaceae</taxon>
        <taxon>Devosia</taxon>
    </lineage>
</organism>
<dbReference type="EMBL" id="JBHRYD010000004">
    <property type="protein sequence ID" value="MFC3704497.1"/>
    <property type="molecule type" value="Genomic_DNA"/>
</dbReference>
<name>A0ABV7WZX8_9HYPH</name>
<feature type="region of interest" description="Disordered" evidence="1">
    <location>
        <begin position="1"/>
        <end position="20"/>
    </location>
</feature>
<evidence type="ECO:0000313" key="2">
    <source>
        <dbReference type="EMBL" id="MFC3704497.1"/>
    </source>
</evidence>
<keyword evidence="3" id="KW-1185">Reference proteome</keyword>
<evidence type="ECO:0008006" key="4">
    <source>
        <dbReference type="Google" id="ProtNLM"/>
    </source>
</evidence>
<reference evidence="3" key="1">
    <citation type="journal article" date="2019" name="Int. J. Syst. Evol. Microbiol.">
        <title>The Global Catalogue of Microorganisms (GCM) 10K type strain sequencing project: providing services to taxonomists for standard genome sequencing and annotation.</title>
        <authorList>
            <consortium name="The Broad Institute Genomics Platform"/>
            <consortium name="The Broad Institute Genome Sequencing Center for Infectious Disease"/>
            <person name="Wu L."/>
            <person name="Ma J."/>
        </authorList>
    </citation>
    <scope>NUCLEOTIDE SEQUENCE [LARGE SCALE GENOMIC DNA]</scope>
    <source>
        <strain evidence="3">KCTC 42281</strain>
    </source>
</reference>
<evidence type="ECO:0000313" key="3">
    <source>
        <dbReference type="Proteomes" id="UP001595613"/>
    </source>
</evidence>
<dbReference type="RefSeq" id="WP_380096149.1">
    <property type="nucleotide sequence ID" value="NZ_JBHRYD010000004.1"/>
</dbReference>
<evidence type="ECO:0000256" key="1">
    <source>
        <dbReference type="SAM" id="MobiDB-lite"/>
    </source>
</evidence>
<dbReference type="Proteomes" id="UP001595613">
    <property type="component" value="Unassembled WGS sequence"/>
</dbReference>
<sequence length="71" mass="8080">MNLSEPTKSTRAWSRQSNKVNDQLRQALKARGITTDKKRRIAIQLAASGRADMSDKARLRLAARRQKDESQ</sequence>
<accession>A0ABV7WZX8</accession>
<protein>
    <recommendedName>
        <fullName evidence="4">DUF3606 domain-containing protein</fullName>
    </recommendedName>
</protein>